<evidence type="ECO:0000259" key="3">
    <source>
        <dbReference type="Pfam" id="PF13559"/>
    </source>
</evidence>
<gene>
    <name evidence="4" type="ORF">ACFSBL_19055</name>
</gene>
<evidence type="ECO:0000256" key="1">
    <source>
        <dbReference type="SAM" id="MobiDB-lite"/>
    </source>
</evidence>
<evidence type="ECO:0000313" key="4">
    <source>
        <dbReference type="EMBL" id="MFD1647796.1"/>
    </source>
</evidence>
<organism evidence="4 5">
    <name type="scientific">Haloarchaeobius litoreus</name>
    <dbReference type="NCBI Taxonomy" id="755306"/>
    <lineage>
        <taxon>Archaea</taxon>
        <taxon>Methanobacteriati</taxon>
        <taxon>Methanobacteriota</taxon>
        <taxon>Stenosarchaea group</taxon>
        <taxon>Halobacteria</taxon>
        <taxon>Halobacteriales</taxon>
        <taxon>Halorubellaceae</taxon>
        <taxon>Haloarchaeobius</taxon>
    </lineage>
</organism>
<keyword evidence="2" id="KW-1133">Transmembrane helix</keyword>
<sequence>MERGNVLSVGLAICLLFALGASSNALGDAVTTEPDEVIDVDYSSLPFSEDDAGELRDAVTGEDEGGPSTEPGTSGQRVVPEDEGESESVEPERSGPGGGQQLDDGEGDERREIPRDMGGEPQDEAGANPDVDGDQEAPGDEQGQGSTPTEPERSLLDRLLALLGQLLPFVLLLGALALLYVFRHRLTGLFDGRDAERATQSQSVTYVADPEDEVSAAWYEMVRTLGLDQDVSKTPRECEEAARAAGADPSLARTLTDLYEQVRYAGQPVTEERSRRARETVEEFKRQYGGVT</sequence>
<keyword evidence="5" id="KW-1185">Reference proteome</keyword>
<accession>A0ABD6DN70</accession>
<feature type="region of interest" description="Disordered" evidence="1">
    <location>
        <begin position="41"/>
        <end position="151"/>
    </location>
</feature>
<dbReference type="AlphaFoldDB" id="A0ABD6DN70"/>
<dbReference type="EMBL" id="JBHUDO010000004">
    <property type="protein sequence ID" value="MFD1647796.1"/>
    <property type="molecule type" value="Genomic_DNA"/>
</dbReference>
<proteinExistence type="predicted"/>
<feature type="compositionally biased region" description="Basic and acidic residues" evidence="1">
    <location>
        <begin position="270"/>
        <end position="286"/>
    </location>
</feature>
<dbReference type="Pfam" id="PF13559">
    <property type="entry name" value="DUF4129"/>
    <property type="match status" value="1"/>
</dbReference>
<feature type="region of interest" description="Disordered" evidence="1">
    <location>
        <begin position="270"/>
        <end position="292"/>
    </location>
</feature>
<keyword evidence="2" id="KW-0812">Transmembrane</keyword>
<protein>
    <submittedName>
        <fullName evidence="4">DUF4129 domain-containing protein</fullName>
    </submittedName>
</protein>
<keyword evidence="2" id="KW-0472">Membrane</keyword>
<dbReference type="InterPro" id="IPR025403">
    <property type="entry name" value="TgpA-like_C"/>
</dbReference>
<feature type="compositionally biased region" description="Basic and acidic residues" evidence="1">
    <location>
        <begin position="108"/>
        <end position="118"/>
    </location>
</feature>
<feature type="domain" description="Protein-glutamine gamma-glutamyltransferase-like C-terminal" evidence="3">
    <location>
        <begin position="216"/>
        <end position="281"/>
    </location>
</feature>
<evidence type="ECO:0000256" key="2">
    <source>
        <dbReference type="SAM" id="Phobius"/>
    </source>
</evidence>
<feature type="transmembrane region" description="Helical" evidence="2">
    <location>
        <begin position="159"/>
        <end position="182"/>
    </location>
</feature>
<name>A0ABD6DN70_9EURY</name>
<reference evidence="4 5" key="1">
    <citation type="journal article" date="2019" name="Int. J. Syst. Evol. Microbiol.">
        <title>The Global Catalogue of Microorganisms (GCM) 10K type strain sequencing project: providing services to taxonomists for standard genome sequencing and annotation.</title>
        <authorList>
            <consortium name="The Broad Institute Genomics Platform"/>
            <consortium name="The Broad Institute Genome Sequencing Center for Infectious Disease"/>
            <person name="Wu L."/>
            <person name="Ma J."/>
        </authorList>
    </citation>
    <scope>NUCLEOTIDE SEQUENCE [LARGE SCALE GENOMIC DNA]</scope>
    <source>
        <strain evidence="4 5">CGMCC 1.10390</strain>
    </source>
</reference>
<dbReference type="Proteomes" id="UP001597034">
    <property type="component" value="Unassembled WGS sequence"/>
</dbReference>
<comment type="caution">
    <text evidence="4">The sequence shown here is derived from an EMBL/GenBank/DDBJ whole genome shotgun (WGS) entry which is preliminary data.</text>
</comment>
<evidence type="ECO:0000313" key="5">
    <source>
        <dbReference type="Proteomes" id="UP001597034"/>
    </source>
</evidence>
<dbReference type="RefSeq" id="WP_256401726.1">
    <property type="nucleotide sequence ID" value="NZ_JANHJR010000004.1"/>
</dbReference>